<sequence>MASLKLDREFFISITRPPEIRNDDDIDRISSSLSSLDVLKRYPRLTLRSMCETMRYEIHQANYVLYSFGKIAENTRGKRGTQCITLEQSELLVIVDFSDVSLLLPEKYFVMPPYQNANEISGEKTIVSPNNFRLSPIKQPNINYESSQNDYYDEYDSLSGISNSDGDEDLLQSTESLSGSQDYVRDILEKKPVERTNADLDILQEFLQRFKAFASMPQLILRDMCAVMYFAVVDKAGTIVLKDKEKLDSWSVILNGSVTVQRNGNDSFVMNAGDSFGVEPVTYDMFHDGIMLTRKDDCQFVCIEQEKYWKIISKKEENIQRIEENGVLVTVAELRLTENGSHKDWIILRATPKKLLEHLIADHSCLEETYIEDYLLTYRTFNQEASGIFSNLFEWFKDKTLHDKVVKIVIKWLEYVHEDFDRNIMLQKYLENFTKQVESQNLFGLLRQLENVIVSKAHFRTIVFDRLSKDKPPGFSVMGGKEFATGLFVSNVEPYSKADELGLKIGDQLLEINGQRLTNLPLMKAMEIINKSSHLTLNVKYCITGLKEAVNCSVTSERLNIAPGSALPYSEIARNFDQECIGSYEKSITGTVAAEVPGNPLNTGKKVSSKKVTTNKIVQPGNYRMDSSGKDSEDQDSSKRTSNVSVASPSDADSLPSRDSDSHGDQVLKIYRADQSFRYLMISKYSDNRTFVSLNKTHTVAMVVKLAVESFGLNVSLENCALFDVTVAESEFIRQRRLPDSMTDLANKISLNGRYYLRDNYTTESLLSPEAAAELVKEVNVCFLQLQSEVLAHEITLRDLELLSSICPSEYIADIFKLNKEDYFAVPNLRKFTEIANQEMFWVVTEVLSEVNVTKRMKVIKRFIKIARFCREYKNFNTLFAVLSGLSHGSVSRLKNTWDRLPSKYLKIFEDMKGLMDPSRNMSKYRNLVSSVYCPIIPFFPVVLKDLSFLHLGNESVIDGLQSASSHSDHITNSLNMSSNISMQGGIRRWGKKQPSVMNPKRLHEENLMVRRVRKYLEEAKIVTDEDQLDMMSCACEPISNPSSGLMPSQPKRRLTIASLQGSPYNGRRNSDKTEEVTLIGNRKADISSQDFGSDSSEDDSIQGFHLCQHIDPSLSDVVGKANPAKAVDLKSYERYPSIRRALTVDSTSTSLRSDAGVIGDEDEASAV</sequence>
<dbReference type="Gene3D" id="2.30.42.10">
    <property type="match status" value="1"/>
</dbReference>
<evidence type="ECO:0000313" key="8">
    <source>
        <dbReference type="EMBL" id="EDV22497.1"/>
    </source>
</evidence>
<name>B3S4N2_TRIAD</name>
<dbReference type="InterPro" id="IPR001478">
    <property type="entry name" value="PDZ"/>
</dbReference>
<dbReference type="PROSITE" id="PS50042">
    <property type="entry name" value="CNMP_BINDING_3"/>
    <property type="match status" value="1"/>
</dbReference>
<evidence type="ECO:0000259" key="6">
    <source>
        <dbReference type="PROSITE" id="PS50106"/>
    </source>
</evidence>
<feature type="region of interest" description="Disordered" evidence="3">
    <location>
        <begin position="596"/>
        <end position="663"/>
    </location>
</feature>
<dbReference type="PANTHER" id="PTHR23113">
    <property type="entry name" value="GUANINE NUCLEOTIDE EXCHANGE FACTOR"/>
    <property type="match status" value="1"/>
</dbReference>
<dbReference type="InterPro" id="IPR014710">
    <property type="entry name" value="RmlC-like_jellyroll"/>
</dbReference>
<dbReference type="CTD" id="6756418"/>
<evidence type="ECO:0000259" key="7">
    <source>
        <dbReference type="PROSITE" id="PS50212"/>
    </source>
</evidence>
<dbReference type="CDD" id="cd06224">
    <property type="entry name" value="REM"/>
    <property type="match status" value="1"/>
</dbReference>
<dbReference type="GO" id="GO:0016324">
    <property type="term" value="C:apical plasma membrane"/>
    <property type="evidence" value="ECO:0000318"/>
    <property type="project" value="GO_Central"/>
</dbReference>
<dbReference type="SUPFAM" id="SSF50156">
    <property type="entry name" value="PDZ domain-like"/>
    <property type="match status" value="1"/>
</dbReference>
<feature type="compositionally biased region" description="Low complexity" evidence="3">
    <location>
        <begin position="602"/>
        <end position="616"/>
    </location>
</feature>
<dbReference type="InterPro" id="IPR023578">
    <property type="entry name" value="Ras_GEF_dom_sf"/>
</dbReference>
<dbReference type="HOGENOM" id="CLU_002782_0_1_1"/>
<dbReference type="Proteomes" id="UP000009022">
    <property type="component" value="Unassembled WGS sequence"/>
</dbReference>
<keyword evidence="9" id="KW-1185">Reference proteome</keyword>
<dbReference type="PhylomeDB" id="B3S4N2"/>
<feature type="domain" description="PDZ" evidence="6">
    <location>
        <begin position="461"/>
        <end position="532"/>
    </location>
</feature>
<reference evidence="8 9" key="1">
    <citation type="journal article" date="2008" name="Nature">
        <title>The Trichoplax genome and the nature of placozoans.</title>
        <authorList>
            <person name="Srivastava M."/>
            <person name="Begovic E."/>
            <person name="Chapman J."/>
            <person name="Putnam N.H."/>
            <person name="Hellsten U."/>
            <person name="Kawashima T."/>
            <person name="Kuo A."/>
            <person name="Mitros T."/>
            <person name="Salamov A."/>
            <person name="Carpenter M.L."/>
            <person name="Signorovitch A.Y."/>
            <person name="Moreno M.A."/>
            <person name="Kamm K."/>
            <person name="Grimwood J."/>
            <person name="Schmutz J."/>
            <person name="Shapiro H."/>
            <person name="Grigoriev I.V."/>
            <person name="Buss L.W."/>
            <person name="Schierwater B."/>
            <person name="Dellaporta S.L."/>
            <person name="Rokhsar D.S."/>
        </authorList>
    </citation>
    <scope>NUCLEOTIDE SEQUENCE [LARGE SCALE GENOMIC DNA]</scope>
    <source>
        <strain evidence="8 9">Grell-BS-1999</strain>
    </source>
</reference>
<dbReference type="EMBL" id="DS985249">
    <property type="protein sequence ID" value="EDV22497.1"/>
    <property type="molecule type" value="Genomic_DNA"/>
</dbReference>
<dbReference type="InterPro" id="IPR000595">
    <property type="entry name" value="cNMP-bd_dom"/>
</dbReference>
<evidence type="ECO:0000256" key="3">
    <source>
        <dbReference type="SAM" id="MobiDB-lite"/>
    </source>
</evidence>
<dbReference type="InterPro" id="IPR001895">
    <property type="entry name" value="RASGEF_cat_dom"/>
</dbReference>
<dbReference type="SUPFAM" id="SSF51206">
    <property type="entry name" value="cAMP-binding domain-like"/>
    <property type="match status" value="1"/>
</dbReference>
<feature type="compositionally biased region" description="Basic and acidic residues" evidence="3">
    <location>
        <begin position="627"/>
        <end position="639"/>
    </location>
</feature>
<dbReference type="InterPro" id="IPR000651">
    <property type="entry name" value="Ras-like_Gua-exchang_fac_N"/>
</dbReference>
<dbReference type="PROSITE" id="PS50212">
    <property type="entry name" value="RASGEF_NTER"/>
    <property type="match status" value="1"/>
</dbReference>
<dbReference type="RefSeq" id="XP_002115041.1">
    <property type="nucleotide sequence ID" value="XM_002115005.1"/>
</dbReference>
<dbReference type="Pfam" id="PF00617">
    <property type="entry name" value="RasGEF"/>
    <property type="match status" value="1"/>
</dbReference>
<feature type="domain" description="Cyclic nucleotide-binding" evidence="5">
    <location>
        <begin position="212"/>
        <end position="325"/>
    </location>
</feature>
<dbReference type="InParanoid" id="B3S4N2"/>
<dbReference type="InterPro" id="IPR008937">
    <property type="entry name" value="Ras-like_GEF"/>
</dbReference>
<dbReference type="PROSITE" id="PS50009">
    <property type="entry name" value="RASGEF_CAT"/>
    <property type="match status" value="1"/>
</dbReference>
<dbReference type="PANTHER" id="PTHR23113:SF249">
    <property type="entry name" value="RAP GUANINE NUCLEOTIDE EXCHANGE FACTOR 6"/>
    <property type="match status" value="1"/>
</dbReference>
<dbReference type="PROSITE" id="PS50106">
    <property type="entry name" value="PDZ"/>
    <property type="match status" value="1"/>
</dbReference>
<evidence type="ECO:0000256" key="1">
    <source>
        <dbReference type="ARBA" id="ARBA00022658"/>
    </source>
</evidence>
<dbReference type="Pfam" id="PF00595">
    <property type="entry name" value="PDZ"/>
    <property type="match status" value="1"/>
</dbReference>
<dbReference type="STRING" id="10228.B3S4N2"/>
<dbReference type="AlphaFoldDB" id="B3S4N2"/>
<dbReference type="InterPro" id="IPR036964">
    <property type="entry name" value="RASGEF_cat_dom_sf"/>
</dbReference>
<dbReference type="CDD" id="cd01785">
    <property type="entry name" value="RA_PDZ-GEF1"/>
    <property type="match status" value="1"/>
</dbReference>
<keyword evidence="1 2" id="KW-0344">Guanine-nucleotide releasing factor</keyword>
<dbReference type="InterPro" id="IPR018490">
    <property type="entry name" value="cNMP-bd_dom_sf"/>
</dbReference>
<dbReference type="eggNOG" id="KOG3542">
    <property type="taxonomic scope" value="Eukaryota"/>
</dbReference>
<gene>
    <name evidence="8" type="ORF">TRIADDRAFT_59148</name>
</gene>
<dbReference type="CDD" id="cd00155">
    <property type="entry name" value="RasGEF"/>
    <property type="match status" value="1"/>
</dbReference>
<dbReference type="Gene3D" id="2.60.120.10">
    <property type="entry name" value="Jelly Rolls"/>
    <property type="match status" value="1"/>
</dbReference>
<evidence type="ECO:0000259" key="5">
    <source>
        <dbReference type="PROSITE" id="PS50042"/>
    </source>
</evidence>
<feature type="domain" description="Ras-GEF" evidence="4">
    <location>
        <begin position="787"/>
        <end position="1027"/>
    </location>
</feature>
<dbReference type="Gene3D" id="1.20.870.10">
    <property type="entry name" value="Son of sevenless (SoS) protein Chain: S domain 1"/>
    <property type="match status" value="1"/>
</dbReference>
<dbReference type="GO" id="GO:0007265">
    <property type="term" value="P:Ras protein signal transduction"/>
    <property type="evidence" value="ECO:0000318"/>
    <property type="project" value="GO_Central"/>
</dbReference>
<evidence type="ECO:0000259" key="4">
    <source>
        <dbReference type="PROSITE" id="PS50009"/>
    </source>
</evidence>
<organism evidence="8 9">
    <name type="scientific">Trichoplax adhaerens</name>
    <name type="common">Trichoplax reptans</name>
    <dbReference type="NCBI Taxonomy" id="10228"/>
    <lineage>
        <taxon>Eukaryota</taxon>
        <taxon>Metazoa</taxon>
        <taxon>Placozoa</taxon>
        <taxon>Uniplacotomia</taxon>
        <taxon>Trichoplacea</taxon>
        <taxon>Trichoplacidae</taxon>
        <taxon>Trichoplax</taxon>
    </lineage>
</organism>
<dbReference type="OMA" id="VESEMFI"/>
<dbReference type="InterPro" id="IPR036034">
    <property type="entry name" value="PDZ_sf"/>
</dbReference>
<evidence type="ECO:0000256" key="2">
    <source>
        <dbReference type="PROSITE-ProRule" id="PRU00168"/>
    </source>
</evidence>
<dbReference type="FunCoup" id="B3S4N2">
    <property type="interactions" value="1373"/>
</dbReference>
<feature type="domain" description="N-terminal Ras-GEF" evidence="7">
    <location>
        <begin position="343"/>
        <end position="457"/>
    </location>
</feature>
<dbReference type="OrthoDB" id="21144at2759"/>
<dbReference type="GeneID" id="6756418"/>
<dbReference type="GO" id="GO:0005886">
    <property type="term" value="C:plasma membrane"/>
    <property type="evidence" value="ECO:0000318"/>
    <property type="project" value="GO_Central"/>
</dbReference>
<dbReference type="SUPFAM" id="SSF48366">
    <property type="entry name" value="Ras GEF"/>
    <property type="match status" value="1"/>
</dbReference>
<dbReference type="KEGG" id="tad:TRIADDRAFT_59148"/>
<proteinExistence type="predicted"/>
<accession>B3S4N2</accession>
<dbReference type="CDD" id="cd00038">
    <property type="entry name" value="CAP_ED"/>
    <property type="match status" value="1"/>
</dbReference>
<dbReference type="Gene3D" id="1.10.840.10">
    <property type="entry name" value="Ras guanine-nucleotide exchange factors catalytic domain"/>
    <property type="match status" value="1"/>
</dbReference>
<dbReference type="CDD" id="cd06755">
    <property type="entry name" value="PDZ_RapGEF2_RapGEF6-like"/>
    <property type="match status" value="1"/>
</dbReference>
<dbReference type="SMART" id="SM00228">
    <property type="entry name" value="PDZ"/>
    <property type="match status" value="1"/>
</dbReference>
<dbReference type="SMART" id="SM00147">
    <property type="entry name" value="RasGEF"/>
    <property type="match status" value="1"/>
</dbReference>
<protein>
    <submittedName>
        <fullName evidence="8">Uncharacterized protein</fullName>
    </submittedName>
</protein>
<evidence type="ECO:0000313" key="9">
    <source>
        <dbReference type="Proteomes" id="UP000009022"/>
    </source>
</evidence>
<dbReference type="GO" id="GO:0005085">
    <property type="term" value="F:guanyl-nucleotide exchange factor activity"/>
    <property type="evidence" value="ECO:0000318"/>
    <property type="project" value="GO_Central"/>
</dbReference>